<gene>
    <name evidence="1" type="ORF">rCG_40291</name>
</gene>
<name>A6I7L5_RAT</name>
<dbReference type="GO" id="GO:0051959">
    <property type="term" value="F:dynein light intermediate chain binding"/>
    <property type="evidence" value="ECO:0007669"/>
    <property type="project" value="InterPro"/>
</dbReference>
<evidence type="ECO:0000313" key="2">
    <source>
        <dbReference type="Proteomes" id="UP000234681"/>
    </source>
</evidence>
<reference evidence="1 2" key="1">
    <citation type="submission" date="2005-09" db="EMBL/GenBank/DDBJ databases">
        <authorList>
            <person name="Mural R.J."/>
            <person name="Li P.W."/>
            <person name="Adams M.D."/>
            <person name="Amanatides P.G."/>
            <person name="Baden-Tillson H."/>
            <person name="Barnstead M."/>
            <person name="Chin S.H."/>
            <person name="Dew I."/>
            <person name="Evans C.A."/>
            <person name="Ferriera S."/>
            <person name="Flanigan M."/>
            <person name="Fosler C."/>
            <person name="Glodek A."/>
            <person name="Gu Z."/>
            <person name="Holt R.A."/>
            <person name="Jennings D."/>
            <person name="Kraft C.L."/>
            <person name="Lu F."/>
            <person name="Nguyen T."/>
            <person name="Nusskern D.R."/>
            <person name="Pfannkoch C.M."/>
            <person name="Sitter C."/>
            <person name="Sutton G.G."/>
            <person name="Venter J.C."/>
            <person name="Wang Z."/>
            <person name="Woodage T."/>
            <person name="Zheng X.H."/>
            <person name="Zhong F."/>
        </authorList>
    </citation>
    <scope>NUCLEOTIDE SEQUENCE [LARGE SCALE GENOMIC DNA]</scope>
    <source>
        <strain>BN</strain>
        <strain evidence="2">Sprague-Dawley</strain>
    </source>
</reference>
<dbReference type="InterPro" id="IPR026983">
    <property type="entry name" value="DHC"/>
</dbReference>
<sequence>MRQEVQEFCNKQQWVEDIYEFLKAWNSQKLEDLRGSPISDYVKLVRKLKNWQERVSNMPVELLTKTKLLLLSGRDVQEELESKLNNLRKNILEQVKNECWSRNQQLMKKLTEFLRVFQTINLDIHAIAQCSQKLNEANEQYCHLEEQVEYVRSLHDLIRNHCVLFISENETLDIALLDLWEAFQFERSQVSEFLLSKRHAIVPKLQQLMAAALAELEGLLVKALSGPFMDPSQEQRSTEQQLGALENQFLNTLSNFNALCYAYRSFTGTDLHRLHFHLGMGCPTKIRVGTWGLVSSVILNKP</sequence>
<dbReference type="EMBL" id="CH473956">
    <property type="protein sequence ID" value="EDM18015.1"/>
    <property type="molecule type" value="Genomic_DNA"/>
</dbReference>
<dbReference type="Proteomes" id="UP000234681">
    <property type="component" value="Chromosome 1"/>
</dbReference>
<dbReference type="PANTHER" id="PTHR45703">
    <property type="entry name" value="DYNEIN HEAVY CHAIN"/>
    <property type="match status" value="1"/>
</dbReference>
<organism evidence="1 2">
    <name type="scientific">Rattus norvegicus</name>
    <name type="common">Rat</name>
    <dbReference type="NCBI Taxonomy" id="10116"/>
    <lineage>
        <taxon>Eukaryota</taxon>
        <taxon>Metazoa</taxon>
        <taxon>Chordata</taxon>
        <taxon>Craniata</taxon>
        <taxon>Vertebrata</taxon>
        <taxon>Euteleostomi</taxon>
        <taxon>Mammalia</taxon>
        <taxon>Eutheria</taxon>
        <taxon>Euarchontoglires</taxon>
        <taxon>Glires</taxon>
        <taxon>Rodentia</taxon>
        <taxon>Myomorpha</taxon>
        <taxon>Muroidea</taxon>
        <taxon>Muridae</taxon>
        <taxon>Murinae</taxon>
        <taxon>Rattus</taxon>
    </lineage>
</organism>
<dbReference type="AlphaFoldDB" id="A6I7L5"/>
<dbReference type="GO" id="GO:0007018">
    <property type="term" value="P:microtubule-based movement"/>
    <property type="evidence" value="ECO:0007669"/>
    <property type="project" value="InterPro"/>
</dbReference>
<protein>
    <submittedName>
        <fullName evidence="1">RCG40291</fullName>
    </submittedName>
</protein>
<dbReference type="PANTHER" id="PTHR45703:SF36">
    <property type="entry name" value="DYNEIN HEAVY CHAIN, CYTOPLASMIC"/>
    <property type="match status" value="1"/>
</dbReference>
<dbReference type="GO" id="GO:0030286">
    <property type="term" value="C:dynein complex"/>
    <property type="evidence" value="ECO:0007669"/>
    <property type="project" value="InterPro"/>
</dbReference>
<evidence type="ECO:0000313" key="1">
    <source>
        <dbReference type="EMBL" id="EDM18015.1"/>
    </source>
</evidence>
<proteinExistence type="predicted"/>
<dbReference type="GO" id="GO:0045505">
    <property type="term" value="F:dynein intermediate chain binding"/>
    <property type="evidence" value="ECO:0007669"/>
    <property type="project" value="InterPro"/>
</dbReference>
<accession>A6I7L5</accession>